<dbReference type="Proteomes" id="UP000663836">
    <property type="component" value="Unassembled WGS sequence"/>
</dbReference>
<evidence type="ECO:0000313" key="2">
    <source>
        <dbReference type="EMBL" id="CAF0836251.1"/>
    </source>
</evidence>
<dbReference type="Proteomes" id="UP000663823">
    <property type="component" value="Unassembled WGS sequence"/>
</dbReference>
<dbReference type="EMBL" id="CAJOAX010000758">
    <property type="protein sequence ID" value="CAF3646194.1"/>
    <property type="molecule type" value="Genomic_DNA"/>
</dbReference>
<feature type="compositionally biased region" description="Low complexity" evidence="1">
    <location>
        <begin position="67"/>
        <end position="84"/>
    </location>
</feature>
<dbReference type="EMBL" id="CAJOBD010000888">
    <property type="protein sequence ID" value="CAF3732472.1"/>
    <property type="molecule type" value="Genomic_DNA"/>
</dbReference>
<evidence type="ECO:0000313" key="6">
    <source>
        <dbReference type="EMBL" id="CAF3646194.1"/>
    </source>
</evidence>
<evidence type="ECO:0000313" key="8">
    <source>
        <dbReference type="Proteomes" id="UP000663836"/>
    </source>
</evidence>
<dbReference type="Proteomes" id="UP000663889">
    <property type="component" value="Unassembled WGS sequence"/>
</dbReference>
<dbReference type="Proteomes" id="UP000663882">
    <property type="component" value="Unassembled WGS sequence"/>
</dbReference>
<proteinExistence type="predicted"/>
<dbReference type="AlphaFoldDB" id="A0A818X4E3"/>
<comment type="caution">
    <text evidence="7">The sequence shown here is derived from an EMBL/GenBank/DDBJ whole genome shotgun (WGS) entry which is preliminary data.</text>
</comment>
<dbReference type="OrthoDB" id="10047461at2759"/>
<name>A0A818X4E3_9BILA</name>
<evidence type="ECO:0000313" key="3">
    <source>
        <dbReference type="EMBL" id="CAF1185967.1"/>
    </source>
</evidence>
<dbReference type="EMBL" id="CAJNOU010001313">
    <property type="protein sequence ID" value="CAF1185967.1"/>
    <property type="molecule type" value="Genomic_DNA"/>
</dbReference>
<dbReference type="Proteomes" id="UP000663864">
    <property type="component" value="Unassembled WGS sequence"/>
</dbReference>
<accession>A0A818X4E3</accession>
<organism evidence="7 8">
    <name type="scientific">Rotaria sordida</name>
    <dbReference type="NCBI Taxonomy" id="392033"/>
    <lineage>
        <taxon>Eukaryota</taxon>
        <taxon>Metazoa</taxon>
        <taxon>Spiralia</taxon>
        <taxon>Gnathifera</taxon>
        <taxon>Rotifera</taxon>
        <taxon>Eurotatoria</taxon>
        <taxon>Bdelloidea</taxon>
        <taxon>Philodinida</taxon>
        <taxon>Philodinidae</taxon>
        <taxon>Rotaria</taxon>
    </lineage>
</organism>
<gene>
    <name evidence="5" type="ORF">FNK824_LOCUS2679</name>
    <name evidence="7" type="ORF">JBS370_LOCUS11498</name>
    <name evidence="6" type="ORF">OTI717_LOCUS9110</name>
    <name evidence="2" type="ORF">RFH988_LOCUS5706</name>
    <name evidence="3" type="ORF">SEV965_LOCUS20316</name>
    <name evidence="4" type="ORF">ZHD862_LOCUS23968</name>
</gene>
<feature type="region of interest" description="Disordered" evidence="1">
    <location>
        <begin position="46"/>
        <end position="88"/>
    </location>
</feature>
<evidence type="ECO:0000313" key="5">
    <source>
        <dbReference type="EMBL" id="CAF3586046.1"/>
    </source>
</evidence>
<dbReference type="Proteomes" id="UP000663874">
    <property type="component" value="Unassembled WGS sequence"/>
</dbReference>
<dbReference type="EMBL" id="CAJNOO010000164">
    <property type="protein sequence ID" value="CAF0836251.1"/>
    <property type="molecule type" value="Genomic_DNA"/>
</dbReference>
<dbReference type="EMBL" id="CAJOBE010000166">
    <property type="protein sequence ID" value="CAF3586046.1"/>
    <property type="molecule type" value="Genomic_DNA"/>
</dbReference>
<sequence length="172" mass="19716">MNSLASILYSSSSANTKKRKNLSLQPCLKPMSAKQSRCQVGMLLRSSTPKTPLQPRKKPTITTHPITLSNSSSTVLSSTNSTQSPRCSTPLFAKQRRTRPFIVCELCRQHAFQTLNYQRNKNQYQQIKKSNNNQQNFHHHSTTLDYYQHQTNTSSIHSRRRSAIDQLLVWIV</sequence>
<evidence type="ECO:0000313" key="7">
    <source>
        <dbReference type="EMBL" id="CAF3732472.1"/>
    </source>
</evidence>
<evidence type="ECO:0000256" key="1">
    <source>
        <dbReference type="SAM" id="MobiDB-lite"/>
    </source>
</evidence>
<evidence type="ECO:0000313" key="4">
    <source>
        <dbReference type="EMBL" id="CAF1223069.1"/>
    </source>
</evidence>
<dbReference type="EMBL" id="CAJNOT010001595">
    <property type="protein sequence ID" value="CAF1223069.1"/>
    <property type="molecule type" value="Genomic_DNA"/>
</dbReference>
<protein>
    <submittedName>
        <fullName evidence="7">Uncharacterized protein</fullName>
    </submittedName>
</protein>
<reference evidence="7" key="1">
    <citation type="submission" date="2021-02" db="EMBL/GenBank/DDBJ databases">
        <authorList>
            <person name="Nowell W R."/>
        </authorList>
    </citation>
    <scope>NUCLEOTIDE SEQUENCE</scope>
</reference>